<dbReference type="PANTHER" id="PTHR47314:SF1">
    <property type="entry name" value="MALTOSE_MALTODEXTRIN TRANSPORT SYSTEM PERMEASE PROTEIN MALF"/>
    <property type="match status" value="1"/>
</dbReference>
<comment type="function">
    <text evidence="1 12">Part of the ABC transporter complex MalEFGK involved in maltose/maltodextrin import. Probably responsible for the translocation of the substrate across the membrane.</text>
</comment>
<dbReference type="Gene3D" id="1.10.3720.10">
    <property type="entry name" value="MetI-like"/>
    <property type="match status" value="1"/>
</dbReference>
<feature type="transmembrane region" description="Helical" evidence="11">
    <location>
        <begin position="22"/>
        <end position="42"/>
    </location>
</feature>
<evidence type="ECO:0000256" key="6">
    <source>
        <dbReference type="ARBA" id="ARBA00022519"/>
    </source>
</evidence>
<dbReference type="AlphaFoldDB" id="A0A4Z0WFD8"/>
<dbReference type="InterPro" id="IPR035277">
    <property type="entry name" value="MalF_N"/>
</dbReference>
<evidence type="ECO:0000256" key="4">
    <source>
        <dbReference type="ARBA" id="ARBA00022448"/>
    </source>
</evidence>
<feature type="transmembrane region" description="Helical" evidence="11">
    <location>
        <begin position="325"/>
        <end position="346"/>
    </location>
</feature>
<feature type="transmembrane region" description="Helical" evidence="11">
    <location>
        <begin position="493"/>
        <end position="515"/>
    </location>
</feature>
<sequence>MADANAIPIAPDSARQGPARRIAHWLFTGLLGVGMFWVATLMFFNGDLVFAVGMTFLAGLLLYLYLNPRIYVGRYVFPGLAGIGIFTLFPLLYSVYISFTNYGDGHMVTHERATQYHLSRTYLDEAGTFDFELHPAEDERYRMVLRRDGDKYISAPVALAAIGEGQRPLIETRAVAPGSLATEALSLRDVLANRSGLQRVVVELPHGTELRYSGPRAFGALRERYQQDADDPHVLHDQQTGGAITADFERGYYVDDEGNRVRPGFTTHVGWDNYTRIFTDRGMMAPFFEIFVWTIFFGAVTVFVAYGLGVTLACLLNWKLIRGSVVYRILMILPYAVPAFISIQIFRGLFNQNFGEINLILEVLFGLRPAWFTEPALARTMVLITNIWLGYPYMMILALGMLQSVPDDLYEAAHIEGSGVINNFFRITLPLITRPLIPLLIAAFAFNFNNLVVIQLLTEGGPNIVGSNPNAGHTDLLVNYAFRLAFQDGTQEFGLAAAITTLIFLLVAGLSMLYIRHARIEMAR</sequence>
<dbReference type="GO" id="GO:0015423">
    <property type="term" value="F:ABC-type maltose transporter activity"/>
    <property type="evidence" value="ECO:0007669"/>
    <property type="project" value="TreeGrafter"/>
</dbReference>
<evidence type="ECO:0000256" key="7">
    <source>
        <dbReference type="ARBA" id="ARBA00022597"/>
    </source>
</evidence>
<keyword evidence="6 12" id="KW-0997">Cell inner membrane</keyword>
<dbReference type="CDD" id="cd06261">
    <property type="entry name" value="TM_PBP2"/>
    <property type="match status" value="1"/>
</dbReference>
<evidence type="ECO:0000313" key="15">
    <source>
        <dbReference type="Proteomes" id="UP000297475"/>
    </source>
</evidence>
<feature type="transmembrane region" description="Helical" evidence="11">
    <location>
        <begin position="376"/>
        <end position="399"/>
    </location>
</feature>
<dbReference type="OrthoDB" id="9809527at2"/>
<dbReference type="InterPro" id="IPR000515">
    <property type="entry name" value="MetI-like"/>
</dbReference>
<keyword evidence="8 11" id="KW-0812">Transmembrane</keyword>
<dbReference type="PANTHER" id="PTHR47314">
    <property type="entry name" value="MALTOSE/MALTODEXTRIN TRANSPORT SYSTEM PERMEASE PROTEIN MALF"/>
    <property type="match status" value="1"/>
</dbReference>
<evidence type="ECO:0000256" key="1">
    <source>
        <dbReference type="ARBA" id="ARBA00002264"/>
    </source>
</evidence>
<keyword evidence="7 12" id="KW-0762">Sugar transport</keyword>
<evidence type="ECO:0000256" key="2">
    <source>
        <dbReference type="ARBA" id="ARBA00004429"/>
    </source>
</evidence>
<dbReference type="Gene3D" id="1.20.58.370">
    <property type="entry name" value="MalF N-terminal region-like"/>
    <property type="match status" value="1"/>
</dbReference>
<feature type="transmembrane region" description="Helical" evidence="11">
    <location>
        <begin position="75"/>
        <end position="99"/>
    </location>
</feature>
<dbReference type="GO" id="GO:0042956">
    <property type="term" value="P:maltodextrin transmembrane transport"/>
    <property type="evidence" value="ECO:0007669"/>
    <property type="project" value="TreeGrafter"/>
</dbReference>
<dbReference type="SUPFAM" id="SSF161098">
    <property type="entry name" value="MetI-like"/>
    <property type="match status" value="1"/>
</dbReference>
<evidence type="ECO:0000256" key="5">
    <source>
        <dbReference type="ARBA" id="ARBA00022475"/>
    </source>
</evidence>
<proteinExistence type="inferred from homology"/>
<evidence type="ECO:0000256" key="8">
    <source>
        <dbReference type="ARBA" id="ARBA00022692"/>
    </source>
</evidence>
<keyword evidence="15" id="KW-1185">Reference proteome</keyword>
<evidence type="ECO:0000313" key="14">
    <source>
        <dbReference type="EMBL" id="TGG93258.1"/>
    </source>
</evidence>
<evidence type="ECO:0000256" key="12">
    <source>
        <dbReference type="RuleBase" id="RU367050"/>
    </source>
</evidence>
<keyword evidence="9 11" id="KW-1133">Transmembrane helix</keyword>
<protein>
    <recommendedName>
        <fullName evidence="12">Maltose/maltodextrin transport system permease protein</fullName>
    </recommendedName>
</protein>
<evidence type="ECO:0000256" key="11">
    <source>
        <dbReference type="RuleBase" id="RU363032"/>
    </source>
</evidence>
<keyword evidence="5" id="KW-1003">Cell membrane</keyword>
<dbReference type="RefSeq" id="WP_135482968.1">
    <property type="nucleotide sequence ID" value="NZ_SRMF01000003.1"/>
</dbReference>
<comment type="subunit">
    <text evidence="12">The complex is composed of two ATP-binding proteins (MalK), two transmembrane proteins (MalG and MalF) and a solute-binding protein (MalE).</text>
</comment>
<evidence type="ECO:0000256" key="10">
    <source>
        <dbReference type="ARBA" id="ARBA00023136"/>
    </source>
</evidence>
<dbReference type="SUPFAM" id="SSF160964">
    <property type="entry name" value="MalF N-terminal region-like"/>
    <property type="match status" value="1"/>
</dbReference>
<comment type="similarity">
    <text evidence="3 12">Belongs to the binding-protein-dependent transport system permease family. MalFG subfamily.</text>
</comment>
<organism evidence="14 15">
    <name type="scientific">Natronospirillum operosum</name>
    <dbReference type="NCBI Taxonomy" id="2759953"/>
    <lineage>
        <taxon>Bacteria</taxon>
        <taxon>Pseudomonadati</taxon>
        <taxon>Pseudomonadota</taxon>
        <taxon>Gammaproteobacteria</taxon>
        <taxon>Oceanospirillales</taxon>
        <taxon>Natronospirillaceae</taxon>
        <taxon>Natronospirillum</taxon>
    </lineage>
</organism>
<keyword evidence="10 11" id="KW-0472">Membrane</keyword>
<comment type="caution">
    <text evidence="14">The sequence shown here is derived from an EMBL/GenBank/DDBJ whole genome shotgun (WGS) entry which is preliminary data.</text>
</comment>
<keyword evidence="4 11" id="KW-0813">Transport</keyword>
<dbReference type="Gene3D" id="3.10.650.10">
    <property type="entry name" value="MalF N-terminal region-like"/>
    <property type="match status" value="1"/>
</dbReference>
<dbReference type="InterPro" id="IPR035906">
    <property type="entry name" value="MetI-like_sf"/>
</dbReference>
<accession>A0A4Z0WFD8</accession>
<evidence type="ECO:0000256" key="3">
    <source>
        <dbReference type="ARBA" id="ARBA00009047"/>
    </source>
</evidence>
<dbReference type="NCBIfam" id="NF008232">
    <property type="entry name" value="PRK10999.1"/>
    <property type="match status" value="1"/>
</dbReference>
<evidence type="ECO:0000256" key="9">
    <source>
        <dbReference type="ARBA" id="ARBA00022989"/>
    </source>
</evidence>
<dbReference type="PROSITE" id="PS50928">
    <property type="entry name" value="ABC_TM1"/>
    <property type="match status" value="1"/>
</dbReference>
<dbReference type="Proteomes" id="UP000297475">
    <property type="component" value="Unassembled WGS sequence"/>
</dbReference>
<evidence type="ECO:0000259" key="13">
    <source>
        <dbReference type="PROSITE" id="PS50928"/>
    </source>
</evidence>
<dbReference type="EMBL" id="SRMF01000003">
    <property type="protein sequence ID" value="TGG93258.1"/>
    <property type="molecule type" value="Genomic_DNA"/>
</dbReference>
<dbReference type="Pfam" id="PF14785">
    <property type="entry name" value="MalF_P2"/>
    <property type="match status" value="1"/>
</dbReference>
<dbReference type="Pfam" id="PF00528">
    <property type="entry name" value="BPD_transp_1"/>
    <property type="match status" value="1"/>
</dbReference>
<reference evidence="14 15" key="1">
    <citation type="submission" date="2019-04" db="EMBL/GenBank/DDBJ databases">
        <title>Natronospirillum operosus gen. nov., sp. nov., a haloalkaliphilic satellite isolated from decaying biomass of laboratory culture of cyanobacterium Geitlerinema sp. and proposal of Natronospirillaceae fam. nov. and Saccharospirillaceae fam. nov.</title>
        <authorList>
            <person name="Kevbrin V."/>
            <person name="Boltyanskaya Y."/>
            <person name="Koziaeva V."/>
            <person name="Grouzdev D.S."/>
            <person name="Park M."/>
            <person name="Cho J."/>
        </authorList>
    </citation>
    <scope>NUCLEOTIDE SEQUENCE [LARGE SCALE GENOMIC DNA]</scope>
    <source>
        <strain evidence="14 15">G-116</strain>
    </source>
</reference>
<name>A0A4Z0WFD8_9GAMM</name>
<dbReference type="Gene3D" id="2.40.430.10">
    <property type="entry name" value="D-maltodextrin-binding protein, MBP"/>
    <property type="match status" value="1"/>
</dbReference>
<dbReference type="InterPro" id="IPR047103">
    <property type="entry name" value="MalF_P2_sf"/>
</dbReference>
<feature type="transmembrane region" description="Helical" evidence="11">
    <location>
        <begin position="48"/>
        <end position="66"/>
    </location>
</feature>
<dbReference type="GO" id="GO:1990060">
    <property type="term" value="C:maltose transport complex"/>
    <property type="evidence" value="ECO:0007669"/>
    <property type="project" value="TreeGrafter"/>
</dbReference>
<feature type="transmembrane region" description="Helical" evidence="11">
    <location>
        <begin position="436"/>
        <end position="457"/>
    </location>
</feature>
<feature type="transmembrane region" description="Helical" evidence="11">
    <location>
        <begin position="290"/>
        <end position="318"/>
    </location>
</feature>
<feature type="domain" description="ABC transmembrane type-1" evidence="13">
    <location>
        <begin position="291"/>
        <end position="514"/>
    </location>
</feature>
<gene>
    <name evidence="14" type="primary">malF</name>
    <name evidence="14" type="ORF">E4656_09370</name>
</gene>
<dbReference type="InterPro" id="IPR029345">
    <property type="entry name" value="MalF_P2"/>
</dbReference>
<comment type="subcellular location">
    <subcellularLocation>
        <location evidence="2 12">Cell inner membrane</location>
        <topology evidence="2 12">Multi-pass membrane protein</topology>
    </subcellularLocation>
    <subcellularLocation>
        <location evidence="11">Cell membrane</location>
        <topology evidence="11">Multi-pass membrane protein</topology>
    </subcellularLocation>
</comment>